<evidence type="ECO:0000313" key="2">
    <source>
        <dbReference type="Proteomes" id="UP000236291"/>
    </source>
</evidence>
<dbReference type="EMBL" id="ASHM01072831">
    <property type="protein sequence ID" value="PNX55792.1"/>
    <property type="molecule type" value="Genomic_DNA"/>
</dbReference>
<feature type="non-terminal residue" evidence="1">
    <location>
        <position position="138"/>
    </location>
</feature>
<reference evidence="1 2" key="2">
    <citation type="journal article" date="2017" name="Front. Plant Sci.">
        <title>Gene Classification and Mining of Molecular Markers Useful in Red Clover (Trifolium pratense) Breeding.</title>
        <authorList>
            <person name="Istvanek J."/>
            <person name="Dluhosova J."/>
            <person name="Dluhos P."/>
            <person name="Patkova L."/>
            <person name="Nedelnik J."/>
            <person name="Repkova J."/>
        </authorList>
    </citation>
    <scope>NUCLEOTIDE SEQUENCE [LARGE SCALE GENOMIC DNA]</scope>
    <source>
        <strain evidence="2">cv. Tatra</strain>
        <tissue evidence="1">Young leaves</tissue>
    </source>
</reference>
<organism evidence="1 2">
    <name type="scientific">Trifolium pratense</name>
    <name type="common">Red clover</name>
    <dbReference type="NCBI Taxonomy" id="57577"/>
    <lineage>
        <taxon>Eukaryota</taxon>
        <taxon>Viridiplantae</taxon>
        <taxon>Streptophyta</taxon>
        <taxon>Embryophyta</taxon>
        <taxon>Tracheophyta</taxon>
        <taxon>Spermatophyta</taxon>
        <taxon>Magnoliopsida</taxon>
        <taxon>eudicotyledons</taxon>
        <taxon>Gunneridae</taxon>
        <taxon>Pentapetalae</taxon>
        <taxon>rosids</taxon>
        <taxon>fabids</taxon>
        <taxon>Fabales</taxon>
        <taxon>Fabaceae</taxon>
        <taxon>Papilionoideae</taxon>
        <taxon>50 kb inversion clade</taxon>
        <taxon>NPAAA clade</taxon>
        <taxon>Hologalegina</taxon>
        <taxon>IRL clade</taxon>
        <taxon>Trifolieae</taxon>
        <taxon>Trifolium</taxon>
    </lineage>
</organism>
<sequence>MAAATHRLALIIQNPSNHSEFLLVKQSPPSKFNDEEYDSFVDSDLWDLPSVHLNPLQSQSEPPFELDISSLHSDDFNFSEFDIRSALHEVFGQLGFEMVEIGEWKFHKYVKEAAFGPGLPVNTVFIVGKLVDETKEFS</sequence>
<accession>A0A2K3JP19</accession>
<protein>
    <submittedName>
        <fullName evidence="1">Metallo-beta-lactamase superfamily protein</fullName>
    </submittedName>
</protein>
<evidence type="ECO:0000313" key="1">
    <source>
        <dbReference type="EMBL" id="PNX55792.1"/>
    </source>
</evidence>
<dbReference type="STRING" id="57577.A0A2K3JP19"/>
<comment type="caution">
    <text evidence="1">The sequence shown here is derived from an EMBL/GenBank/DDBJ whole genome shotgun (WGS) entry which is preliminary data.</text>
</comment>
<dbReference type="Proteomes" id="UP000236291">
    <property type="component" value="Unassembled WGS sequence"/>
</dbReference>
<gene>
    <name evidence="1" type="ORF">L195_g049422</name>
</gene>
<proteinExistence type="predicted"/>
<reference evidence="1 2" key="1">
    <citation type="journal article" date="2014" name="Am. J. Bot.">
        <title>Genome assembly and annotation for red clover (Trifolium pratense; Fabaceae).</title>
        <authorList>
            <person name="Istvanek J."/>
            <person name="Jaros M."/>
            <person name="Krenek A."/>
            <person name="Repkova J."/>
        </authorList>
    </citation>
    <scope>NUCLEOTIDE SEQUENCE [LARGE SCALE GENOMIC DNA]</scope>
    <source>
        <strain evidence="2">cv. Tatra</strain>
        <tissue evidence="1">Young leaves</tissue>
    </source>
</reference>
<dbReference type="AlphaFoldDB" id="A0A2K3JP19"/>
<name>A0A2K3JP19_TRIPR</name>
<dbReference type="ExpressionAtlas" id="A0A2K3JP19">
    <property type="expression patterns" value="baseline"/>
</dbReference>